<feature type="chain" id="PRO_5002884228" evidence="1">
    <location>
        <begin position="25"/>
        <end position="64"/>
    </location>
</feature>
<accession>B9G0A0</accession>
<reference evidence="2" key="1">
    <citation type="journal article" date="2005" name="PLoS Biol.">
        <title>The genomes of Oryza sativa: a history of duplications.</title>
        <authorList>
            <person name="Yu J."/>
            <person name="Wang J."/>
            <person name="Lin W."/>
            <person name="Li S."/>
            <person name="Li H."/>
            <person name="Zhou J."/>
            <person name="Ni P."/>
            <person name="Dong W."/>
            <person name="Hu S."/>
            <person name="Zeng C."/>
            <person name="Zhang J."/>
            <person name="Zhang Y."/>
            <person name="Li R."/>
            <person name="Xu Z."/>
            <person name="Li S."/>
            <person name="Li X."/>
            <person name="Zheng H."/>
            <person name="Cong L."/>
            <person name="Lin L."/>
            <person name="Yin J."/>
            <person name="Geng J."/>
            <person name="Li G."/>
            <person name="Shi J."/>
            <person name="Liu J."/>
            <person name="Lv H."/>
            <person name="Li J."/>
            <person name="Wang J."/>
            <person name="Deng Y."/>
            <person name="Ran L."/>
            <person name="Shi X."/>
            <person name="Wang X."/>
            <person name="Wu Q."/>
            <person name="Li C."/>
            <person name="Ren X."/>
            <person name="Wang J."/>
            <person name="Wang X."/>
            <person name="Li D."/>
            <person name="Liu D."/>
            <person name="Zhang X."/>
            <person name="Ji Z."/>
            <person name="Zhao W."/>
            <person name="Sun Y."/>
            <person name="Zhang Z."/>
            <person name="Bao J."/>
            <person name="Han Y."/>
            <person name="Dong L."/>
            <person name="Ji J."/>
            <person name="Chen P."/>
            <person name="Wu S."/>
            <person name="Liu J."/>
            <person name="Xiao Y."/>
            <person name="Bu D."/>
            <person name="Tan J."/>
            <person name="Yang L."/>
            <person name="Ye C."/>
            <person name="Zhang J."/>
            <person name="Xu J."/>
            <person name="Zhou Y."/>
            <person name="Yu Y."/>
            <person name="Zhang B."/>
            <person name="Zhuang S."/>
            <person name="Wei H."/>
            <person name="Liu B."/>
            <person name="Lei M."/>
            <person name="Yu H."/>
            <person name="Li Y."/>
            <person name="Xu H."/>
            <person name="Wei S."/>
            <person name="He X."/>
            <person name="Fang L."/>
            <person name="Zhang Z."/>
            <person name="Zhang Y."/>
            <person name="Huang X."/>
            <person name="Su Z."/>
            <person name="Tong W."/>
            <person name="Li J."/>
            <person name="Tong Z."/>
            <person name="Li S."/>
            <person name="Ye J."/>
            <person name="Wang L."/>
            <person name="Fang L."/>
            <person name="Lei T."/>
            <person name="Chen C."/>
            <person name="Chen H."/>
            <person name="Xu Z."/>
            <person name="Li H."/>
            <person name="Huang H."/>
            <person name="Zhang F."/>
            <person name="Xu H."/>
            <person name="Li N."/>
            <person name="Zhao C."/>
            <person name="Li S."/>
            <person name="Dong L."/>
            <person name="Huang Y."/>
            <person name="Li L."/>
            <person name="Xi Y."/>
            <person name="Qi Q."/>
            <person name="Li W."/>
            <person name="Zhang B."/>
            <person name="Hu W."/>
            <person name="Zhang Y."/>
            <person name="Tian X."/>
            <person name="Jiao Y."/>
            <person name="Liang X."/>
            <person name="Jin J."/>
            <person name="Gao L."/>
            <person name="Zheng W."/>
            <person name="Hao B."/>
            <person name="Liu S."/>
            <person name="Wang W."/>
            <person name="Yuan L."/>
            <person name="Cao M."/>
            <person name="McDermott J."/>
            <person name="Samudrala R."/>
            <person name="Wang J."/>
            <person name="Wong G.K."/>
            <person name="Yang H."/>
        </authorList>
    </citation>
    <scope>NUCLEOTIDE SEQUENCE [LARGE SCALE GENOMIC DNA]</scope>
</reference>
<keyword evidence="1" id="KW-0732">Signal</keyword>
<dbReference type="EMBL" id="CM000145">
    <property type="protein sequence ID" value="EEE68467.1"/>
    <property type="molecule type" value="Genomic_DNA"/>
</dbReference>
<dbReference type="AlphaFoldDB" id="B9G0A0"/>
<gene>
    <name evidence="2" type="ORF">OsJ_26863</name>
</gene>
<sequence length="64" mass="7226">MLCHPLVSLCTCIFVVWLVEYIICSPCNNQSTSVEEKGSRRKRCLAYTPVELPVGVELKPSLDR</sequence>
<name>B9G0A0_ORYSJ</name>
<feature type="signal peptide" evidence="1">
    <location>
        <begin position="1"/>
        <end position="24"/>
    </location>
</feature>
<protein>
    <submittedName>
        <fullName evidence="2">Uncharacterized protein</fullName>
    </submittedName>
</protein>
<proteinExistence type="predicted"/>
<organism evidence="2">
    <name type="scientific">Oryza sativa subsp. japonica</name>
    <name type="common">Rice</name>
    <dbReference type="NCBI Taxonomy" id="39947"/>
    <lineage>
        <taxon>Eukaryota</taxon>
        <taxon>Viridiplantae</taxon>
        <taxon>Streptophyta</taxon>
        <taxon>Embryophyta</taxon>
        <taxon>Tracheophyta</taxon>
        <taxon>Spermatophyta</taxon>
        <taxon>Magnoliopsida</taxon>
        <taxon>Liliopsida</taxon>
        <taxon>Poales</taxon>
        <taxon>Poaceae</taxon>
        <taxon>BOP clade</taxon>
        <taxon>Oryzoideae</taxon>
        <taxon>Oryzeae</taxon>
        <taxon>Oryzinae</taxon>
        <taxon>Oryza</taxon>
        <taxon>Oryza sativa</taxon>
    </lineage>
</organism>
<evidence type="ECO:0000256" key="1">
    <source>
        <dbReference type="SAM" id="SignalP"/>
    </source>
</evidence>
<evidence type="ECO:0000313" key="2">
    <source>
        <dbReference type="EMBL" id="EEE68467.1"/>
    </source>
</evidence>
<dbReference type="Proteomes" id="UP000007752">
    <property type="component" value="Chromosome 8"/>
</dbReference>
<reference evidence="2" key="2">
    <citation type="submission" date="2008-12" db="EMBL/GenBank/DDBJ databases">
        <title>Improved gene annotation of the rice (Oryza sativa) genomes.</title>
        <authorList>
            <person name="Wang J."/>
            <person name="Li R."/>
            <person name="Fan W."/>
            <person name="Huang Q."/>
            <person name="Zhang J."/>
            <person name="Zhou Y."/>
            <person name="Hu Y."/>
            <person name="Zi S."/>
            <person name="Li J."/>
            <person name="Ni P."/>
            <person name="Zheng H."/>
            <person name="Zhang Y."/>
            <person name="Zhao M."/>
            <person name="Hao Q."/>
            <person name="McDermott J."/>
            <person name="Samudrala R."/>
            <person name="Kristiansen K."/>
            <person name="Wong G.K.-S."/>
        </authorList>
    </citation>
    <scope>NUCLEOTIDE SEQUENCE</scope>
</reference>